<name>A0A2I0SK72_9ACTN</name>
<proteinExistence type="predicted"/>
<dbReference type="GO" id="GO:0016787">
    <property type="term" value="F:hydrolase activity"/>
    <property type="evidence" value="ECO:0007669"/>
    <property type="project" value="UniProtKB-KW"/>
</dbReference>
<dbReference type="AlphaFoldDB" id="A0A2I0SK72"/>
<dbReference type="Pfam" id="PF12706">
    <property type="entry name" value="Lactamase_B_2"/>
    <property type="match status" value="1"/>
</dbReference>
<evidence type="ECO:0000259" key="1">
    <source>
        <dbReference type="Pfam" id="PF12706"/>
    </source>
</evidence>
<protein>
    <submittedName>
        <fullName evidence="2">MBL fold metallo-hydrolase</fullName>
    </submittedName>
</protein>
<organism evidence="2 3">
    <name type="scientific">Streptomyces populi</name>
    <dbReference type="NCBI Taxonomy" id="2058924"/>
    <lineage>
        <taxon>Bacteria</taxon>
        <taxon>Bacillati</taxon>
        <taxon>Actinomycetota</taxon>
        <taxon>Actinomycetes</taxon>
        <taxon>Kitasatosporales</taxon>
        <taxon>Streptomycetaceae</taxon>
        <taxon>Streptomyces</taxon>
    </lineage>
</organism>
<dbReference type="CDD" id="cd06262">
    <property type="entry name" value="metallo-hydrolase-like_MBL-fold"/>
    <property type="match status" value="1"/>
</dbReference>
<evidence type="ECO:0000313" key="3">
    <source>
        <dbReference type="Proteomes" id="UP000236178"/>
    </source>
</evidence>
<reference evidence="2 3" key="1">
    <citation type="submission" date="2017-12" db="EMBL/GenBank/DDBJ databases">
        <title>Streptomyces populusis sp. nov., a novel endophytic actinobacterium isolated from stems of Populus adenopoda Maxim.</title>
        <authorList>
            <person name="Wang Z."/>
        </authorList>
    </citation>
    <scope>NUCLEOTIDE SEQUENCE [LARGE SCALE GENOMIC DNA]</scope>
    <source>
        <strain evidence="2 3">A249</strain>
    </source>
</reference>
<dbReference type="RefSeq" id="WP_103551761.1">
    <property type="nucleotide sequence ID" value="NZ_JBHJSK010000007.1"/>
</dbReference>
<dbReference type="OrthoDB" id="9789133at2"/>
<gene>
    <name evidence="2" type="ORF">CW362_24895</name>
</gene>
<sequence>MKVPIGRPSLRSYLPYQQHTAAHREGLSAHFLGTSSVLLSDGRTSVLSDGFVTRPGMLRVAMGRIAPNRALVRAAIERLRVDTLAAVVCAHSHYDHALDAPVWALETGAELVGSESTANIGRGLGVPESSLRVVGDGDTATYGGFTLTFLDSVHSPGDHYPGTVDQPLVPPARAGAWKTGSAYSVLVTHPHGRVLLQASANYRPGALRGHQADVIYLGVGTLGKQPAEFLHTYWDEVVAATGARRVVLVHWDDFFLGLDRPLRPMPYLLDDLDTTMSRLLPLARRDGVDVVLPVSWQPSAPLAGLT</sequence>
<feature type="domain" description="Metallo-beta-lactamase" evidence="1">
    <location>
        <begin position="66"/>
        <end position="251"/>
    </location>
</feature>
<evidence type="ECO:0000313" key="2">
    <source>
        <dbReference type="EMBL" id="PKT70320.1"/>
    </source>
</evidence>
<dbReference type="EMBL" id="PJOS01000053">
    <property type="protein sequence ID" value="PKT70320.1"/>
    <property type="molecule type" value="Genomic_DNA"/>
</dbReference>
<dbReference type="InterPro" id="IPR001279">
    <property type="entry name" value="Metallo-B-lactamas"/>
</dbReference>
<comment type="caution">
    <text evidence="2">The sequence shown here is derived from an EMBL/GenBank/DDBJ whole genome shotgun (WGS) entry which is preliminary data.</text>
</comment>
<dbReference type="PANTHER" id="PTHR43546:SF3">
    <property type="entry name" value="UPF0173 METAL-DEPENDENT HYDROLASE MJ1163"/>
    <property type="match status" value="1"/>
</dbReference>
<dbReference type="SUPFAM" id="SSF56281">
    <property type="entry name" value="Metallo-hydrolase/oxidoreductase"/>
    <property type="match status" value="1"/>
</dbReference>
<dbReference type="Proteomes" id="UP000236178">
    <property type="component" value="Unassembled WGS sequence"/>
</dbReference>
<keyword evidence="2" id="KW-0378">Hydrolase</keyword>
<keyword evidence="3" id="KW-1185">Reference proteome</keyword>
<accession>A0A2I0SK72</accession>
<dbReference type="Gene3D" id="3.60.15.10">
    <property type="entry name" value="Ribonuclease Z/Hydroxyacylglutathione hydrolase-like"/>
    <property type="match status" value="1"/>
</dbReference>
<dbReference type="InterPro" id="IPR050114">
    <property type="entry name" value="UPF0173_UPF0282_UlaG_hydrolase"/>
</dbReference>
<dbReference type="PANTHER" id="PTHR43546">
    <property type="entry name" value="UPF0173 METAL-DEPENDENT HYDROLASE MJ1163-RELATED"/>
    <property type="match status" value="1"/>
</dbReference>
<dbReference type="InterPro" id="IPR036866">
    <property type="entry name" value="RibonucZ/Hydroxyglut_hydro"/>
</dbReference>